<feature type="compositionally biased region" description="Low complexity" evidence="1">
    <location>
        <begin position="332"/>
        <end position="348"/>
    </location>
</feature>
<comment type="caution">
    <text evidence="2">The sequence shown here is derived from an EMBL/GenBank/DDBJ whole genome shotgun (WGS) entry which is preliminary data.</text>
</comment>
<feature type="region of interest" description="Disordered" evidence="1">
    <location>
        <begin position="460"/>
        <end position="573"/>
    </location>
</feature>
<sequence>MMAVASQATSSEAIHRLMHQSTQPVSLAVINSKRNPPHPPRPPPRQKRQRRTASTALVLLGAADTSCSDREALLAALRDADSRIFDGQPLLEPDQLFAVGDVAGQPLSPSPSPSPSPSLSPSQRQPPPAKVTDATPFERVDVGCSDDDGDGVVDITDELREKHHKRCEYDERRIRKLEKEQLVHDRYKLQEKQDALAALELEDSEDIPEEVIALSSGISLEDRPLALELQQKLLYENDKMLQRYDLLLKSDIKGRVYPKPQYSSNPSPFDVRCVGDKGTYSASEQMRSLEQRVFKVDMQSPFRVRLKMPPSTRKSLKSSQNILASPLSRFRTPLTPKTPAAAAATSNAPSALSIAADARLTSRSQDKSRRKSQRSLVAFGVNIPNEIDKEREFSLVDAAEGYGLWTGTENEFDSRRMWEDALSCRERGEAHVFATTSADAAKPTVSLPVGTMTTPKRTLAGADAASASASASTSTTPASDEMEWVESPASPSSPPSSTPTTSREMYAQLSTPKRGKKRGRKSPMRAESSKSIKIDNKKTSSVTGRGRGRPPRYGENVENKPQEPKLKPGTVTSTIRGKGITYVYGKFRGRRKITDPFVLKANPGLRVGGDAPLVHTADGEGSTAQEEQGNEVKKVKQETHLDSEIKEEEEVAKVVQDTQDAQETKPAGKNSRDRMTS</sequence>
<feature type="region of interest" description="Disordered" evidence="1">
    <location>
        <begin position="101"/>
        <end position="145"/>
    </location>
</feature>
<feature type="compositionally biased region" description="Basic residues" evidence="1">
    <location>
        <begin position="513"/>
        <end position="523"/>
    </location>
</feature>
<feature type="compositionally biased region" description="Pro residues" evidence="1">
    <location>
        <begin position="108"/>
        <end position="129"/>
    </location>
</feature>
<feature type="compositionally biased region" description="Basic and acidic residues" evidence="1">
    <location>
        <begin position="527"/>
        <end position="538"/>
    </location>
</feature>
<reference evidence="2 3" key="1">
    <citation type="submission" date="2019-03" db="EMBL/GenBank/DDBJ databases">
        <title>Sequencing 23 genomes of Wallemia ichthyophaga.</title>
        <authorList>
            <person name="Gostincar C."/>
        </authorList>
    </citation>
    <scope>NUCLEOTIDE SEQUENCE [LARGE SCALE GENOMIC DNA]</scope>
    <source>
        <strain evidence="2 3">EXF-8621</strain>
    </source>
</reference>
<evidence type="ECO:0000313" key="2">
    <source>
        <dbReference type="EMBL" id="TIB11920.1"/>
    </source>
</evidence>
<feature type="region of interest" description="Disordered" evidence="1">
    <location>
        <begin position="1"/>
        <end position="54"/>
    </location>
</feature>
<gene>
    <name evidence="2" type="ORF">E3P90_02221</name>
</gene>
<dbReference type="AlphaFoldDB" id="A0A4T0FCY5"/>
<protein>
    <recommendedName>
        <fullName evidence="4">Something about silencing protein 4 domain-containing protein</fullName>
    </recommendedName>
</protein>
<evidence type="ECO:0008006" key="4">
    <source>
        <dbReference type="Google" id="ProtNLM"/>
    </source>
</evidence>
<evidence type="ECO:0000256" key="1">
    <source>
        <dbReference type="SAM" id="MobiDB-lite"/>
    </source>
</evidence>
<name>A0A4T0FCY5_WALIC</name>
<feature type="compositionally biased region" description="Polar residues" evidence="1">
    <location>
        <begin position="1"/>
        <end position="12"/>
    </location>
</feature>
<dbReference type="EMBL" id="SPOF01000021">
    <property type="protein sequence ID" value="TIB11920.1"/>
    <property type="molecule type" value="Genomic_DNA"/>
</dbReference>
<feature type="compositionally biased region" description="Low complexity" evidence="1">
    <location>
        <begin position="464"/>
        <end position="479"/>
    </location>
</feature>
<organism evidence="2 3">
    <name type="scientific">Wallemia ichthyophaga</name>
    <dbReference type="NCBI Taxonomy" id="245174"/>
    <lineage>
        <taxon>Eukaryota</taxon>
        <taxon>Fungi</taxon>
        <taxon>Dikarya</taxon>
        <taxon>Basidiomycota</taxon>
        <taxon>Wallemiomycotina</taxon>
        <taxon>Wallemiomycetes</taxon>
        <taxon>Wallemiales</taxon>
        <taxon>Wallemiaceae</taxon>
        <taxon>Wallemia</taxon>
    </lineage>
</organism>
<feature type="compositionally biased region" description="Basic and acidic residues" evidence="1">
    <location>
        <begin position="555"/>
        <end position="566"/>
    </location>
</feature>
<feature type="region of interest" description="Disordered" evidence="1">
    <location>
        <begin position="601"/>
        <end position="677"/>
    </location>
</feature>
<proteinExistence type="predicted"/>
<feature type="compositionally biased region" description="Basic and acidic residues" evidence="1">
    <location>
        <begin position="630"/>
        <end position="644"/>
    </location>
</feature>
<accession>A0A4T0FCY5</accession>
<feature type="region of interest" description="Disordered" evidence="1">
    <location>
        <begin position="327"/>
        <end position="348"/>
    </location>
</feature>
<dbReference type="Proteomes" id="UP000306954">
    <property type="component" value="Unassembled WGS sequence"/>
</dbReference>
<evidence type="ECO:0000313" key="3">
    <source>
        <dbReference type="Proteomes" id="UP000306954"/>
    </source>
</evidence>